<dbReference type="RefSeq" id="WP_363783608.1">
    <property type="nucleotide sequence ID" value="NZ_JBFBLL010000001.1"/>
</dbReference>
<feature type="compositionally biased region" description="Low complexity" evidence="1">
    <location>
        <begin position="472"/>
        <end position="483"/>
    </location>
</feature>
<dbReference type="Proteomes" id="UP001553031">
    <property type="component" value="Unassembled WGS sequence"/>
</dbReference>
<sequence>MSGVARNAPLHDVDPADVVAARNAPEAYPASAPTRGDTSASVRVPTTPSDTSEYQQGAVGLSFESTDLADQRLGSDSDDLVSIFRALNGPTLRFGGNSTDRRMFFTSDDEPAPTDWKVTEGERITRVTPSDLQRVAGFADATGASVIVSVDLAHDDPDRAADFAEHAHEAFGDQLIGVMVGNEPNGFHDEDAPGLSVKGPGWNTLQYTRQLTAYSTAIHERVPGLRIVAPGAYSADWWDAAAASRAANPLALAVHQYPLSECGTDNVQQRPTVANAVGSVTRERVDSFVQRAAVDATSHDAPLWITETSASACAGSNAITETLASAVYQAEYSVQALSRGAERIAVHSSLAPCHGGAPMSPLCANGTIDHPGERFALRANGLALALVASIPSGRVHPATTGTSDLTGYAVEHDDGSTTLVLSDFRDPGTAGTRTTTVTMPDGVARVTEAQLSAAEWTSEYPVDTVLDHAGQSTGPTASPASTSHGADYPADPAIGLSVEEAVRPVASGSVAVDGYGLPIAPAASRPAVAGVDAGERTFSLALPAGTTSVLTITPSDRSTGPSGTGVPSEPTGTPSGTMHPSGSRTSTRNGGQ</sequence>
<dbReference type="SUPFAM" id="SSF51445">
    <property type="entry name" value="(Trans)glycosidases"/>
    <property type="match status" value="1"/>
</dbReference>
<gene>
    <name evidence="2" type="ORF">AB0O96_01915</name>
</gene>
<feature type="compositionally biased region" description="Polar residues" evidence="1">
    <location>
        <begin position="36"/>
        <end position="55"/>
    </location>
</feature>
<feature type="region of interest" description="Disordered" evidence="1">
    <location>
        <begin position="469"/>
        <end position="488"/>
    </location>
</feature>
<accession>A0ABV3K982</accession>
<evidence type="ECO:0000313" key="3">
    <source>
        <dbReference type="Proteomes" id="UP001553031"/>
    </source>
</evidence>
<proteinExistence type="predicted"/>
<dbReference type="PANTHER" id="PTHR36183:SF2">
    <property type="entry name" value="BETA-GLUCURONIDASE C-TERMINAL DOMAIN-CONTAINING PROTEIN"/>
    <property type="match status" value="1"/>
</dbReference>
<feature type="compositionally biased region" description="Polar residues" evidence="1">
    <location>
        <begin position="570"/>
        <end position="592"/>
    </location>
</feature>
<dbReference type="PANTHER" id="PTHR36183">
    <property type="entry name" value="BETA-GLUCURONIDASE"/>
    <property type="match status" value="1"/>
</dbReference>
<dbReference type="Gene3D" id="3.20.20.80">
    <property type="entry name" value="Glycosidases"/>
    <property type="match status" value="1"/>
</dbReference>
<feature type="region of interest" description="Disordered" evidence="1">
    <location>
        <begin position="550"/>
        <end position="592"/>
    </location>
</feature>
<dbReference type="EMBL" id="JBFBLL010000001">
    <property type="protein sequence ID" value="MEV8156952.1"/>
    <property type="molecule type" value="Genomic_DNA"/>
</dbReference>
<feature type="compositionally biased region" description="Polar residues" evidence="1">
    <location>
        <begin position="550"/>
        <end position="561"/>
    </location>
</feature>
<evidence type="ECO:0000256" key="1">
    <source>
        <dbReference type="SAM" id="MobiDB-lite"/>
    </source>
</evidence>
<evidence type="ECO:0000313" key="2">
    <source>
        <dbReference type="EMBL" id="MEV8156952.1"/>
    </source>
</evidence>
<organism evidence="2 3">
    <name type="scientific">Kocuria salsicia</name>
    <dbReference type="NCBI Taxonomy" id="664639"/>
    <lineage>
        <taxon>Bacteria</taxon>
        <taxon>Bacillati</taxon>
        <taxon>Actinomycetota</taxon>
        <taxon>Actinomycetes</taxon>
        <taxon>Micrococcales</taxon>
        <taxon>Micrococcaceae</taxon>
        <taxon>Kocuria</taxon>
    </lineage>
</organism>
<dbReference type="InterPro" id="IPR052974">
    <property type="entry name" value="GH79_Enzymes"/>
</dbReference>
<protein>
    <recommendedName>
        <fullName evidence="4">Glycoside hydrolase family 5 domain-containing protein</fullName>
    </recommendedName>
</protein>
<feature type="region of interest" description="Disordered" evidence="1">
    <location>
        <begin position="1"/>
        <end position="55"/>
    </location>
</feature>
<dbReference type="InterPro" id="IPR017853">
    <property type="entry name" value="GH"/>
</dbReference>
<keyword evidence="3" id="KW-1185">Reference proteome</keyword>
<comment type="caution">
    <text evidence="2">The sequence shown here is derived from an EMBL/GenBank/DDBJ whole genome shotgun (WGS) entry which is preliminary data.</text>
</comment>
<name>A0ABV3K982_9MICC</name>
<reference evidence="2 3" key="1">
    <citation type="submission" date="2024-06" db="EMBL/GenBank/DDBJ databases">
        <title>The Natural Products Discovery Center: Release of the First 8490 Sequenced Strains for Exploring Actinobacteria Biosynthetic Diversity.</title>
        <authorList>
            <person name="Kalkreuter E."/>
            <person name="Kautsar S.A."/>
            <person name="Yang D."/>
            <person name="Bader C.D."/>
            <person name="Teijaro C.N."/>
            <person name="Fluegel L."/>
            <person name="Davis C.M."/>
            <person name="Simpson J.R."/>
            <person name="Lauterbach L."/>
            <person name="Steele A.D."/>
            <person name="Gui C."/>
            <person name="Meng S."/>
            <person name="Li G."/>
            <person name="Viehrig K."/>
            <person name="Ye F."/>
            <person name="Su P."/>
            <person name="Kiefer A.F."/>
            <person name="Nichols A."/>
            <person name="Cepeda A.J."/>
            <person name="Yan W."/>
            <person name="Fan B."/>
            <person name="Jiang Y."/>
            <person name="Adhikari A."/>
            <person name="Zheng C.-J."/>
            <person name="Schuster L."/>
            <person name="Cowan T.M."/>
            <person name="Smanski M.J."/>
            <person name="Chevrette M.G."/>
            <person name="De Carvalho L.P.S."/>
            <person name="Shen B."/>
        </authorList>
    </citation>
    <scope>NUCLEOTIDE SEQUENCE [LARGE SCALE GENOMIC DNA]</scope>
    <source>
        <strain evidence="2 3">NPDC079179</strain>
    </source>
</reference>
<evidence type="ECO:0008006" key="4">
    <source>
        <dbReference type="Google" id="ProtNLM"/>
    </source>
</evidence>